<feature type="compositionally biased region" description="Polar residues" evidence="1">
    <location>
        <begin position="123"/>
        <end position="138"/>
    </location>
</feature>
<reference evidence="2 3" key="1">
    <citation type="submission" date="2023-01" db="EMBL/GenBank/DDBJ databases">
        <title>Analysis of 21 Apiospora genomes using comparative genomics revels a genus with tremendous synthesis potential of carbohydrate active enzymes and secondary metabolites.</title>
        <authorList>
            <person name="Sorensen T."/>
        </authorList>
    </citation>
    <scope>NUCLEOTIDE SEQUENCE [LARGE SCALE GENOMIC DNA]</scope>
    <source>
        <strain evidence="2 3">CBS 135458</strain>
    </source>
</reference>
<dbReference type="EMBL" id="JAQQWL010000011">
    <property type="protein sequence ID" value="KAK8048530.1"/>
    <property type="molecule type" value="Genomic_DNA"/>
</dbReference>
<feature type="region of interest" description="Disordered" evidence="1">
    <location>
        <begin position="63"/>
        <end position="138"/>
    </location>
</feature>
<feature type="compositionally biased region" description="Polar residues" evidence="1">
    <location>
        <begin position="90"/>
        <end position="113"/>
    </location>
</feature>
<protein>
    <submittedName>
        <fullName evidence="2">Uncharacterized protein</fullName>
    </submittedName>
</protein>
<organism evidence="2 3">
    <name type="scientific">Apiospora phragmitis</name>
    <dbReference type="NCBI Taxonomy" id="2905665"/>
    <lineage>
        <taxon>Eukaryota</taxon>
        <taxon>Fungi</taxon>
        <taxon>Dikarya</taxon>
        <taxon>Ascomycota</taxon>
        <taxon>Pezizomycotina</taxon>
        <taxon>Sordariomycetes</taxon>
        <taxon>Xylariomycetidae</taxon>
        <taxon>Amphisphaeriales</taxon>
        <taxon>Apiosporaceae</taxon>
        <taxon>Apiospora</taxon>
    </lineage>
</organism>
<keyword evidence="3" id="KW-1185">Reference proteome</keyword>
<comment type="caution">
    <text evidence="2">The sequence shown here is derived from an EMBL/GenBank/DDBJ whole genome shotgun (WGS) entry which is preliminary data.</text>
</comment>
<name>A0ABR1TRP2_9PEZI</name>
<accession>A0ABR1TRP2</accession>
<proteinExistence type="predicted"/>
<evidence type="ECO:0000313" key="2">
    <source>
        <dbReference type="EMBL" id="KAK8048530.1"/>
    </source>
</evidence>
<dbReference type="GeneID" id="92094732"/>
<evidence type="ECO:0000256" key="1">
    <source>
        <dbReference type="SAM" id="MobiDB-lite"/>
    </source>
</evidence>
<gene>
    <name evidence="2" type="ORF">PG994_010260</name>
</gene>
<sequence>MEYDTFSYASIQTVYSSTDHLMSEMINPDLKYSSLSTLEPAQWYPHSFQRVPMPPNGTQYFMNSAFGSRQPDGVASPIPSQPPPMLARQGTPSKHPSSASSRALNSGGSDHTPSTPPDEATYSFHNQCDPWSSQTPSQMVQMTGMSDGVKLGDVNSLDDEVFQEFHEEKTTELPSGATLCQAWEVASRWIRWAKQNPSI</sequence>
<dbReference type="Proteomes" id="UP001480595">
    <property type="component" value="Unassembled WGS sequence"/>
</dbReference>
<evidence type="ECO:0000313" key="3">
    <source>
        <dbReference type="Proteomes" id="UP001480595"/>
    </source>
</evidence>
<dbReference type="RefSeq" id="XP_066710779.1">
    <property type="nucleotide sequence ID" value="XM_066861669.1"/>
</dbReference>